<feature type="domain" description="TonB-dependent receptor-like beta-barrel" evidence="16">
    <location>
        <begin position="274"/>
        <end position="705"/>
    </location>
</feature>
<dbReference type="InterPro" id="IPR010917">
    <property type="entry name" value="TonB_rcpt_CS"/>
</dbReference>
<keyword evidence="3 13" id="KW-0813">Transport</keyword>
<dbReference type="Pfam" id="PF07715">
    <property type="entry name" value="Plug"/>
    <property type="match status" value="1"/>
</dbReference>
<feature type="signal peptide" evidence="15">
    <location>
        <begin position="1"/>
        <end position="29"/>
    </location>
</feature>
<dbReference type="InterPro" id="IPR012910">
    <property type="entry name" value="Plug_dom"/>
</dbReference>
<keyword evidence="12 13" id="KW-0998">Cell outer membrane</keyword>
<dbReference type="NCBIfam" id="TIGR01783">
    <property type="entry name" value="TonB-siderophor"/>
    <property type="match status" value="1"/>
</dbReference>
<dbReference type="AlphaFoldDB" id="A0A7G7VJB5"/>
<evidence type="ECO:0000256" key="4">
    <source>
        <dbReference type="ARBA" id="ARBA00022452"/>
    </source>
</evidence>
<evidence type="ECO:0000256" key="10">
    <source>
        <dbReference type="ARBA" id="ARBA00023077"/>
    </source>
</evidence>
<comment type="subcellular location">
    <subcellularLocation>
        <location evidence="1 13">Cell outer membrane</location>
        <topology evidence="1 13">Multi-pass membrane protein</topology>
    </subcellularLocation>
</comment>
<keyword evidence="5" id="KW-0410">Iron transport</keyword>
<feature type="chain" id="PRO_5028811553" evidence="15">
    <location>
        <begin position="30"/>
        <end position="735"/>
    </location>
</feature>
<dbReference type="InterPro" id="IPR037066">
    <property type="entry name" value="Plug_dom_sf"/>
</dbReference>
<dbReference type="InterPro" id="IPR010105">
    <property type="entry name" value="TonB_sidphr_rcpt"/>
</dbReference>
<dbReference type="SUPFAM" id="SSF56935">
    <property type="entry name" value="Porins"/>
    <property type="match status" value="1"/>
</dbReference>
<keyword evidence="11 13" id="KW-0472">Membrane</keyword>
<keyword evidence="8" id="KW-0408">Iron</keyword>
<dbReference type="PROSITE" id="PS52016">
    <property type="entry name" value="TONB_DEPENDENT_REC_3"/>
    <property type="match status" value="1"/>
</dbReference>
<evidence type="ECO:0000313" key="19">
    <source>
        <dbReference type="Proteomes" id="UP000515480"/>
    </source>
</evidence>
<keyword evidence="7 15" id="KW-0732">Signal</keyword>
<dbReference type="GO" id="GO:0015891">
    <property type="term" value="P:siderophore transport"/>
    <property type="evidence" value="ECO:0007669"/>
    <property type="project" value="InterPro"/>
</dbReference>
<dbReference type="InterPro" id="IPR000531">
    <property type="entry name" value="Beta-barrel_TonB"/>
</dbReference>
<dbReference type="KEGG" id="stim:H1B31_10230"/>
<dbReference type="Pfam" id="PF00593">
    <property type="entry name" value="TonB_dep_Rec_b-barrel"/>
    <property type="match status" value="1"/>
</dbReference>
<evidence type="ECO:0000256" key="6">
    <source>
        <dbReference type="ARBA" id="ARBA00022692"/>
    </source>
</evidence>
<proteinExistence type="inferred from homology"/>
<dbReference type="GO" id="GO:0038023">
    <property type="term" value="F:signaling receptor activity"/>
    <property type="evidence" value="ECO:0007669"/>
    <property type="project" value="InterPro"/>
</dbReference>
<evidence type="ECO:0000256" key="2">
    <source>
        <dbReference type="ARBA" id="ARBA00009810"/>
    </source>
</evidence>
<dbReference type="PANTHER" id="PTHR32552:SF82">
    <property type="entry name" value="FCUA PROTEIN"/>
    <property type="match status" value="1"/>
</dbReference>
<evidence type="ECO:0000256" key="13">
    <source>
        <dbReference type="PROSITE-ProRule" id="PRU01360"/>
    </source>
</evidence>
<evidence type="ECO:0000259" key="16">
    <source>
        <dbReference type="Pfam" id="PF00593"/>
    </source>
</evidence>
<dbReference type="InterPro" id="IPR039426">
    <property type="entry name" value="TonB-dep_rcpt-like"/>
</dbReference>
<dbReference type="CDD" id="cd01347">
    <property type="entry name" value="ligand_gated_channel"/>
    <property type="match status" value="1"/>
</dbReference>
<dbReference type="GO" id="GO:0009279">
    <property type="term" value="C:cell outer membrane"/>
    <property type="evidence" value="ECO:0007669"/>
    <property type="project" value="UniProtKB-SubCell"/>
</dbReference>
<evidence type="ECO:0000313" key="18">
    <source>
        <dbReference type="EMBL" id="QNH54208.1"/>
    </source>
</evidence>
<evidence type="ECO:0000256" key="7">
    <source>
        <dbReference type="ARBA" id="ARBA00022729"/>
    </source>
</evidence>
<protein>
    <submittedName>
        <fullName evidence="18">TonB-dependent siderophore receptor</fullName>
    </submittedName>
</protein>
<feature type="domain" description="TonB-dependent receptor plug" evidence="17">
    <location>
        <begin position="85"/>
        <end position="180"/>
    </location>
</feature>
<evidence type="ECO:0000256" key="3">
    <source>
        <dbReference type="ARBA" id="ARBA00022448"/>
    </source>
</evidence>
<name>A0A7G7VJB5_9FIRM</name>
<dbReference type="PROSITE" id="PS01156">
    <property type="entry name" value="TONB_DEPENDENT_REC_2"/>
    <property type="match status" value="1"/>
</dbReference>
<dbReference type="InterPro" id="IPR036942">
    <property type="entry name" value="Beta-barrel_TonB_sf"/>
</dbReference>
<keyword evidence="9" id="KW-0406">Ion transport</keyword>
<dbReference type="EMBL" id="CP060204">
    <property type="protein sequence ID" value="QNH54208.1"/>
    <property type="molecule type" value="Genomic_DNA"/>
</dbReference>
<evidence type="ECO:0000256" key="15">
    <source>
        <dbReference type="SAM" id="SignalP"/>
    </source>
</evidence>
<keyword evidence="10 14" id="KW-0798">TonB box</keyword>
<dbReference type="PANTHER" id="PTHR32552">
    <property type="entry name" value="FERRICHROME IRON RECEPTOR-RELATED"/>
    <property type="match status" value="1"/>
</dbReference>
<dbReference type="Gene3D" id="2.40.170.20">
    <property type="entry name" value="TonB-dependent receptor, beta-barrel domain"/>
    <property type="match status" value="1"/>
</dbReference>
<dbReference type="Proteomes" id="UP000515480">
    <property type="component" value="Chromosome"/>
</dbReference>
<evidence type="ECO:0000256" key="14">
    <source>
        <dbReference type="RuleBase" id="RU003357"/>
    </source>
</evidence>
<comment type="similarity">
    <text evidence="2 13 14">Belongs to the TonB-dependent receptor family.</text>
</comment>
<organism evidence="18 19">
    <name type="scientific">Selenomonas timonae</name>
    <dbReference type="NCBI Taxonomy" id="2754044"/>
    <lineage>
        <taxon>Bacteria</taxon>
        <taxon>Bacillati</taxon>
        <taxon>Bacillota</taxon>
        <taxon>Negativicutes</taxon>
        <taxon>Selenomonadales</taxon>
        <taxon>Selenomonadaceae</taxon>
        <taxon>Selenomonas</taxon>
    </lineage>
</organism>
<sequence>MKYESKKLKSSIRVALAAAVTALPMTAFAAEDTAMDSYDLDTVEIVGQRPVSQPVEEPVENPAVYAGGQIARESSLGVLGKRDFMDVPFNVTSFSNQLIENQQASSVVDVIVNDPSVSNLTLSSVSQAWMIRGFKAQQQDTQINGLYGVAPRFYGGIEYVDHVEVLKGPGALLGGMAPNGSVGGTINFITKRAEKEPKTSVTMSYGAKSQFTQHIDIGRRSDDGKLGVRVNLYNNKGGTAYQQERVNTHAGYIGLDYTTDRSRTTFDAGIISNRVDNAQYRLRFTDDAIKKLTSPPHVDINSKFGAPGTFRQITEKFGVLRSEYDLDKNLMVYGALGMRITHQDTLNNFFEMQKPDGTSKVTYRYNNQINKAYSGEIGFKGKVDTKGVDHELNVSANYMHYKRYMNQNQFPKKIAGKTVNGKPYTTSIYTPEWKDVSSYLGPLVKRTPLNDTKTLRSIAVSDIMTTNDGRWTFVLGGRYQQIVVNDIKKNTTYEKAKFSPAYALIHKMNDKVSLYANYIQGLNQGDEVTDDQAANYGEQFPPYVAKQYEFGAKFDLGKVATTISAFSITNPGKIQDTRNHIYSPGGEVRNRGLEWNFFGEPKKGTRLTGGMMWMDARHEKTLNGRYDGNRKEGIPNFAAVLGVEQDIHGVDGLTLTARMTYNSSAFVNQENTIRVSPWTRWDLGARYRFNVSDTPVTVRADVYNLFNRNYWRALDENAAFLEAGRTFMLSVTADF</sequence>
<dbReference type="GO" id="GO:0015344">
    <property type="term" value="F:siderophore uptake transmembrane transporter activity"/>
    <property type="evidence" value="ECO:0007669"/>
    <property type="project" value="TreeGrafter"/>
</dbReference>
<keyword evidence="4 13" id="KW-1134">Transmembrane beta strand</keyword>
<evidence type="ECO:0000256" key="11">
    <source>
        <dbReference type="ARBA" id="ARBA00023136"/>
    </source>
</evidence>
<evidence type="ECO:0000256" key="9">
    <source>
        <dbReference type="ARBA" id="ARBA00023065"/>
    </source>
</evidence>
<evidence type="ECO:0000256" key="5">
    <source>
        <dbReference type="ARBA" id="ARBA00022496"/>
    </source>
</evidence>
<evidence type="ECO:0000259" key="17">
    <source>
        <dbReference type="Pfam" id="PF07715"/>
    </source>
</evidence>
<gene>
    <name evidence="18" type="ORF">H1B31_10230</name>
</gene>
<evidence type="ECO:0000256" key="1">
    <source>
        <dbReference type="ARBA" id="ARBA00004571"/>
    </source>
</evidence>
<keyword evidence="18" id="KW-0675">Receptor</keyword>
<dbReference type="RefSeq" id="WP_185980240.1">
    <property type="nucleotide sequence ID" value="NZ_CP060204.1"/>
</dbReference>
<dbReference type="Gene3D" id="2.170.130.10">
    <property type="entry name" value="TonB-dependent receptor, plug domain"/>
    <property type="match status" value="1"/>
</dbReference>
<accession>A0A7G7VJB5</accession>
<evidence type="ECO:0000256" key="8">
    <source>
        <dbReference type="ARBA" id="ARBA00023004"/>
    </source>
</evidence>
<keyword evidence="6 13" id="KW-0812">Transmembrane</keyword>
<reference evidence="18 19" key="1">
    <citation type="submission" date="2020-07" db="EMBL/GenBank/DDBJ databases">
        <title>Complete genome and description of Selenomonas timonensis sp. nov., a new bacterium isolated from a gingivitis subject.</title>
        <authorList>
            <person name="Antezack A."/>
        </authorList>
    </citation>
    <scope>NUCLEOTIDE SEQUENCE [LARGE SCALE GENOMIC DNA]</scope>
    <source>
        <strain evidence="18 19">Marseille-Q3039</strain>
    </source>
</reference>
<evidence type="ECO:0000256" key="12">
    <source>
        <dbReference type="ARBA" id="ARBA00023237"/>
    </source>
</evidence>
<keyword evidence="19" id="KW-1185">Reference proteome</keyword>